<feature type="non-terminal residue" evidence="1">
    <location>
        <position position="1"/>
    </location>
</feature>
<evidence type="ECO:0000313" key="1">
    <source>
        <dbReference type="EMBL" id="KAH9298345.1"/>
    </source>
</evidence>
<organism evidence="1 2">
    <name type="scientific">Taxus chinensis</name>
    <name type="common">Chinese yew</name>
    <name type="synonym">Taxus wallichiana var. chinensis</name>
    <dbReference type="NCBI Taxonomy" id="29808"/>
    <lineage>
        <taxon>Eukaryota</taxon>
        <taxon>Viridiplantae</taxon>
        <taxon>Streptophyta</taxon>
        <taxon>Embryophyta</taxon>
        <taxon>Tracheophyta</taxon>
        <taxon>Spermatophyta</taxon>
        <taxon>Pinopsida</taxon>
        <taxon>Pinidae</taxon>
        <taxon>Conifers II</taxon>
        <taxon>Cupressales</taxon>
        <taxon>Taxaceae</taxon>
        <taxon>Taxus</taxon>
    </lineage>
</organism>
<sequence length="96" mass="10606">KWDVTFAWAQPGAGAGDLAERYRGLDGGLGSLGGGENATGDNRVEGLILIHWWADSTLWCVRRQRPIHPGRERRWYRVGIPTLGPDRTEANLRPAG</sequence>
<feature type="non-terminal residue" evidence="1">
    <location>
        <position position="96"/>
    </location>
</feature>
<name>A0AA38FDW7_TAXCH</name>
<reference evidence="1 2" key="1">
    <citation type="journal article" date="2021" name="Nat. Plants">
        <title>The Taxus genome provides insights into paclitaxel biosynthesis.</title>
        <authorList>
            <person name="Xiong X."/>
            <person name="Gou J."/>
            <person name="Liao Q."/>
            <person name="Li Y."/>
            <person name="Zhou Q."/>
            <person name="Bi G."/>
            <person name="Li C."/>
            <person name="Du R."/>
            <person name="Wang X."/>
            <person name="Sun T."/>
            <person name="Guo L."/>
            <person name="Liang H."/>
            <person name="Lu P."/>
            <person name="Wu Y."/>
            <person name="Zhang Z."/>
            <person name="Ro D.K."/>
            <person name="Shang Y."/>
            <person name="Huang S."/>
            <person name="Yan J."/>
        </authorList>
    </citation>
    <scope>NUCLEOTIDE SEQUENCE [LARGE SCALE GENOMIC DNA]</scope>
    <source>
        <strain evidence="1">Ta-2019</strain>
    </source>
</reference>
<accession>A0AA38FDW7</accession>
<gene>
    <name evidence="1" type="ORF">KI387_030027</name>
</gene>
<evidence type="ECO:0000313" key="2">
    <source>
        <dbReference type="Proteomes" id="UP000824469"/>
    </source>
</evidence>
<dbReference type="EMBL" id="JAHRHJ020000010">
    <property type="protein sequence ID" value="KAH9298345.1"/>
    <property type="molecule type" value="Genomic_DNA"/>
</dbReference>
<comment type="caution">
    <text evidence="1">The sequence shown here is derived from an EMBL/GenBank/DDBJ whole genome shotgun (WGS) entry which is preliminary data.</text>
</comment>
<proteinExistence type="predicted"/>
<protein>
    <submittedName>
        <fullName evidence="1">Uncharacterized protein</fullName>
    </submittedName>
</protein>
<keyword evidence="2" id="KW-1185">Reference proteome</keyword>
<dbReference type="Proteomes" id="UP000824469">
    <property type="component" value="Unassembled WGS sequence"/>
</dbReference>
<dbReference type="AlphaFoldDB" id="A0AA38FDW7"/>